<protein>
    <recommendedName>
        <fullName evidence="4">HTH marR-type domain-containing protein</fullName>
    </recommendedName>
</protein>
<dbReference type="PRINTS" id="PR00598">
    <property type="entry name" value="HTHMARR"/>
</dbReference>
<dbReference type="STRING" id="1759059.ATE48_03130"/>
<dbReference type="OrthoDB" id="511972at2"/>
<sequence>MAKPRFLHLLARAARAAQGLADDGLGDLNLTSAQAGALFTIPADGGSSVNAISEALGLAQSAASVLVQRLEQAALIERQIDPNDRRAVLLTLTARGCSLRAKAVERAQRMNSAATRGFSADEQAIVARWLQHMIDLKEERA</sequence>
<keyword evidence="6" id="KW-1185">Reference proteome</keyword>
<dbReference type="InterPro" id="IPR000835">
    <property type="entry name" value="HTH_MarR-typ"/>
</dbReference>
<evidence type="ECO:0000259" key="4">
    <source>
        <dbReference type="PROSITE" id="PS50995"/>
    </source>
</evidence>
<evidence type="ECO:0000256" key="2">
    <source>
        <dbReference type="ARBA" id="ARBA00023125"/>
    </source>
</evidence>
<dbReference type="PANTHER" id="PTHR42756">
    <property type="entry name" value="TRANSCRIPTIONAL REGULATOR, MARR"/>
    <property type="match status" value="1"/>
</dbReference>
<dbReference type="Gene3D" id="1.10.10.10">
    <property type="entry name" value="Winged helix-like DNA-binding domain superfamily/Winged helix DNA-binding domain"/>
    <property type="match status" value="1"/>
</dbReference>
<dbReference type="Proteomes" id="UP000092498">
    <property type="component" value="Chromosome"/>
</dbReference>
<keyword evidence="2" id="KW-0238">DNA-binding</keyword>
<feature type="domain" description="HTH marR-type" evidence="4">
    <location>
        <begin position="3"/>
        <end position="135"/>
    </location>
</feature>
<dbReference type="InterPro" id="IPR036390">
    <property type="entry name" value="WH_DNA-bd_sf"/>
</dbReference>
<proteinExistence type="predicted"/>
<evidence type="ECO:0000313" key="5">
    <source>
        <dbReference type="EMBL" id="ANP44986.1"/>
    </source>
</evidence>
<dbReference type="AlphaFoldDB" id="A0A1B1AEL1"/>
<evidence type="ECO:0000256" key="1">
    <source>
        <dbReference type="ARBA" id="ARBA00023015"/>
    </source>
</evidence>
<organism evidence="5 6">
    <name type="scientific">Candidatus Viadribacter manganicus</name>
    <dbReference type="NCBI Taxonomy" id="1759059"/>
    <lineage>
        <taxon>Bacteria</taxon>
        <taxon>Pseudomonadati</taxon>
        <taxon>Pseudomonadota</taxon>
        <taxon>Alphaproteobacteria</taxon>
        <taxon>Hyphomonadales</taxon>
        <taxon>Hyphomonadaceae</taxon>
        <taxon>Candidatus Viadribacter</taxon>
    </lineage>
</organism>
<evidence type="ECO:0000313" key="6">
    <source>
        <dbReference type="Proteomes" id="UP000092498"/>
    </source>
</evidence>
<dbReference type="Pfam" id="PF12802">
    <property type="entry name" value="MarR_2"/>
    <property type="match status" value="1"/>
</dbReference>
<dbReference type="PROSITE" id="PS50995">
    <property type="entry name" value="HTH_MARR_2"/>
    <property type="match status" value="1"/>
</dbReference>
<reference evidence="5 6" key="1">
    <citation type="submission" date="2015-11" db="EMBL/GenBank/DDBJ databases">
        <title>Whole-Genome Sequence of Candidatus Oderbacter manganicum from the National Park Lower Oder Valley, Germany.</title>
        <authorList>
            <person name="Braun B."/>
            <person name="Liere K."/>
            <person name="Szewzyk U."/>
        </authorList>
    </citation>
    <scope>NUCLEOTIDE SEQUENCE [LARGE SCALE GENOMIC DNA]</scope>
    <source>
        <strain evidence="5 6">OTSz_A_272</strain>
    </source>
</reference>
<dbReference type="EMBL" id="CP013244">
    <property type="protein sequence ID" value="ANP44986.1"/>
    <property type="molecule type" value="Genomic_DNA"/>
</dbReference>
<name>A0A1B1AEL1_9PROT</name>
<dbReference type="InterPro" id="IPR036388">
    <property type="entry name" value="WH-like_DNA-bd_sf"/>
</dbReference>
<evidence type="ECO:0000256" key="3">
    <source>
        <dbReference type="ARBA" id="ARBA00023163"/>
    </source>
</evidence>
<accession>A0A1B1AEL1</accession>
<dbReference type="SUPFAM" id="SSF46785">
    <property type="entry name" value="Winged helix' DNA-binding domain"/>
    <property type="match status" value="1"/>
</dbReference>
<dbReference type="FunCoup" id="A0A1B1AEL1">
    <property type="interactions" value="34"/>
</dbReference>
<dbReference type="KEGG" id="cbot:ATE48_03130"/>
<dbReference type="PANTHER" id="PTHR42756:SF1">
    <property type="entry name" value="TRANSCRIPTIONAL REPRESSOR OF EMRAB OPERON"/>
    <property type="match status" value="1"/>
</dbReference>
<dbReference type="SMART" id="SM00347">
    <property type="entry name" value="HTH_MARR"/>
    <property type="match status" value="1"/>
</dbReference>
<keyword evidence="1" id="KW-0805">Transcription regulation</keyword>
<dbReference type="GO" id="GO:0003677">
    <property type="term" value="F:DNA binding"/>
    <property type="evidence" value="ECO:0007669"/>
    <property type="project" value="UniProtKB-KW"/>
</dbReference>
<dbReference type="InParanoid" id="A0A1B1AEL1"/>
<dbReference type="RefSeq" id="WP_066767709.1">
    <property type="nucleotide sequence ID" value="NZ_CP013244.1"/>
</dbReference>
<keyword evidence="3" id="KW-0804">Transcription</keyword>
<dbReference type="GO" id="GO:0003700">
    <property type="term" value="F:DNA-binding transcription factor activity"/>
    <property type="evidence" value="ECO:0007669"/>
    <property type="project" value="InterPro"/>
</dbReference>
<gene>
    <name evidence="5" type="ORF">ATE48_03130</name>
</gene>